<evidence type="ECO:0000256" key="7">
    <source>
        <dbReference type="ARBA" id="ARBA00022792"/>
    </source>
</evidence>
<comment type="function">
    <text evidence="1">Accessory subunit of the mitochondrial membrane respiratory chain NADH dehydrogenase (Complex I), that is believed not to be involved in catalysis. Complex I functions in the transfer of electrons from NADH to the respiratory chain. The immediate electron acceptor for the enzyme is believed to be ubiquinone.</text>
</comment>
<comment type="caution">
    <text evidence="11">The sequence shown here is derived from an EMBL/GenBank/DDBJ whole genome shotgun (WGS) entry which is preliminary data.</text>
</comment>
<keyword evidence="8" id="KW-0249">Electron transport</keyword>
<evidence type="ECO:0000256" key="1">
    <source>
        <dbReference type="ARBA" id="ARBA00003195"/>
    </source>
</evidence>
<reference evidence="11" key="1">
    <citation type="journal article" date="2021" name="Mol. Ecol. Resour.">
        <title>Apolygus lucorum genome provides insights into omnivorousness and mesophyll feeding.</title>
        <authorList>
            <person name="Liu Y."/>
            <person name="Liu H."/>
            <person name="Wang H."/>
            <person name="Huang T."/>
            <person name="Liu B."/>
            <person name="Yang B."/>
            <person name="Yin L."/>
            <person name="Li B."/>
            <person name="Zhang Y."/>
            <person name="Zhang S."/>
            <person name="Jiang F."/>
            <person name="Zhang X."/>
            <person name="Ren Y."/>
            <person name="Wang B."/>
            <person name="Wang S."/>
            <person name="Lu Y."/>
            <person name="Wu K."/>
            <person name="Fan W."/>
            <person name="Wang G."/>
        </authorList>
    </citation>
    <scope>NUCLEOTIDE SEQUENCE</scope>
    <source>
        <strain evidence="11">12Hb</strain>
    </source>
</reference>
<dbReference type="InterPro" id="IPR006806">
    <property type="entry name" value="NDUFA5"/>
</dbReference>
<dbReference type="EMBL" id="WIXP02000008">
    <property type="protein sequence ID" value="KAF6206637.1"/>
    <property type="molecule type" value="Genomic_DNA"/>
</dbReference>
<comment type="subunit">
    <text evidence="4">Complex I is composed of 45 different subunits.</text>
</comment>
<keyword evidence="12" id="KW-1185">Reference proteome</keyword>
<evidence type="ECO:0000256" key="3">
    <source>
        <dbReference type="ARBA" id="ARBA00010261"/>
    </source>
</evidence>
<dbReference type="OrthoDB" id="286811at2759"/>
<dbReference type="Proteomes" id="UP000466442">
    <property type="component" value="Unassembled WGS sequence"/>
</dbReference>
<keyword evidence="6" id="KW-0679">Respiratory chain</keyword>
<keyword evidence="10" id="KW-0472">Membrane</keyword>
<dbReference type="GO" id="GO:0022904">
    <property type="term" value="P:respiratory electron transport chain"/>
    <property type="evidence" value="ECO:0007669"/>
    <property type="project" value="InterPro"/>
</dbReference>
<evidence type="ECO:0000313" key="12">
    <source>
        <dbReference type="Proteomes" id="UP000466442"/>
    </source>
</evidence>
<comment type="subcellular location">
    <subcellularLocation>
        <location evidence="2">Mitochondrion inner membrane</location>
        <topology evidence="2">Peripheral membrane protein</topology>
        <orientation evidence="2">Matrix side</orientation>
    </subcellularLocation>
</comment>
<evidence type="ECO:0000256" key="9">
    <source>
        <dbReference type="ARBA" id="ARBA00023128"/>
    </source>
</evidence>
<protein>
    <recommendedName>
        <fullName evidence="13">NADH dehydrogenase [ubiquinone] 1 alpha subcomplex subunit 5</fullName>
    </recommendedName>
</protein>
<sequence length="122" mass="13660">MSGAVKAGVRLTTGLTGLKVNHNPKHTLGVLYGKLTRALNKLPQDSAYRKHTEAIIKQRSAIVAQGATIEEIEQKINCGVIEEIIIQAENELQLARNFNNWKPWEPLVEKPAPNQWTWPPTK</sequence>
<organism evidence="11 12">
    <name type="scientific">Apolygus lucorum</name>
    <name type="common">Small green plant bug</name>
    <name type="synonym">Lygocoris lucorum</name>
    <dbReference type="NCBI Taxonomy" id="248454"/>
    <lineage>
        <taxon>Eukaryota</taxon>
        <taxon>Metazoa</taxon>
        <taxon>Ecdysozoa</taxon>
        <taxon>Arthropoda</taxon>
        <taxon>Hexapoda</taxon>
        <taxon>Insecta</taxon>
        <taxon>Pterygota</taxon>
        <taxon>Neoptera</taxon>
        <taxon>Paraneoptera</taxon>
        <taxon>Hemiptera</taxon>
        <taxon>Heteroptera</taxon>
        <taxon>Panheteroptera</taxon>
        <taxon>Cimicomorpha</taxon>
        <taxon>Miridae</taxon>
        <taxon>Mirini</taxon>
        <taxon>Apolygus</taxon>
    </lineage>
</organism>
<proteinExistence type="inferred from homology"/>
<evidence type="ECO:0000256" key="4">
    <source>
        <dbReference type="ARBA" id="ARBA00011533"/>
    </source>
</evidence>
<keyword evidence="7" id="KW-0999">Mitochondrion inner membrane</keyword>
<keyword evidence="5" id="KW-0813">Transport</keyword>
<evidence type="ECO:0000256" key="6">
    <source>
        <dbReference type="ARBA" id="ARBA00022660"/>
    </source>
</evidence>
<dbReference type="GO" id="GO:0005743">
    <property type="term" value="C:mitochondrial inner membrane"/>
    <property type="evidence" value="ECO:0007669"/>
    <property type="project" value="UniProtKB-SubCell"/>
</dbReference>
<gene>
    <name evidence="11" type="ORF">GE061_017873</name>
</gene>
<accession>A0A8S9XC96</accession>
<dbReference type="PANTHER" id="PTHR12653">
    <property type="entry name" value="NADH-UBIQUINONE OXIDOREDUCTASE 13 KD-B SUBUNIT"/>
    <property type="match status" value="1"/>
</dbReference>
<comment type="similarity">
    <text evidence="3">Belongs to the complex I NDUFA5 subunit family.</text>
</comment>
<dbReference type="Pfam" id="PF04716">
    <property type="entry name" value="ETC_C1_NDUFA5"/>
    <property type="match status" value="1"/>
</dbReference>
<evidence type="ECO:0000256" key="8">
    <source>
        <dbReference type="ARBA" id="ARBA00022982"/>
    </source>
</evidence>
<evidence type="ECO:0000256" key="2">
    <source>
        <dbReference type="ARBA" id="ARBA00004443"/>
    </source>
</evidence>
<evidence type="ECO:0000313" key="11">
    <source>
        <dbReference type="EMBL" id="KAF6206637.1"/>
    </source>
</evidence>
<keyword evidence="9" id="KW-0496">Mitochondrion</keyword>
<evidence type="ECO:0000256" key="5">
    <source>
        <dbReference type="ARBA" id="ARBA00022448"/>
    </source>
</evidence>
<evidence type="ECO:0008006" key="13">
    <source>
        <dbReference type="Google" id="ProtNLM"/>
    </source>
</evidence>
<evidence type="ECO:0000256" key="10">
    <source>
        <dbReference type="ARBA" id="ARBA00023136"/>
    </source>
</evidence>
<dbReference type="AlphaFoldDB" id="A0A8S9XC96"/>
<dbReference type="PANTHER" id="PTHR12653:SF0">
    <property type="entry name" value="NADH DEHYDROGENASE [UBIQUINONE] 1 ALPHA SUBCOMPLEX SUBUNIT 5"/>
    <property type="match status" value="1"/>
</dbReference>
<name>A0A8S9XC96_APOLU</name>